<dbReference type="PRINTS" id="PR00461">
    <property type="entry name" value="PLPEROXIDASE"/>
</dbReference>
<evidence type="ECO:0000256" key="13">
    <source>
        <dbReference type="PIRSR" id="PIRSR600823-4"/>
    </source>
</evidence>
<feature type="disulfide bond" evidence="14">
    <location>
        <begin position="111"/>
        <end position="155"/>
    </location>
</feature>
<dbReference type="Gene3D" id="1.10.520.10">
    <property type="match status" value="1"/>
</dbReference>
<feature type="transmembrane region" description="Helical" evidence="16">
    <location>
        <begin position="6"/>
        <end position="23"/>
    </location>
</feature>
<dbReference type="PROSITE" id="PS50873">
    <property type="entry name" value="PEROXIDASE_4"/>
    <property type="match status" value="1"/>
</dbReference>
<evidence type="ECO:0000256" key="9">
    <source>
        <dbReference type="ARBA" id="ARBA00023157"/>
    </source>
</evidence>
<comment type="function">
    <text evidence="2">Removal of H(2)O(2), oxidation of toxic reductants, biosynthesis and degradation of lignin, suberization, auxin catabolism, response to environmental stresses such as wounding, pathogen attack and oxidative stress. These functions might be dependent on each isozyme/isoform in each plant tissue.</text>
</comment>
<sequence length="438" mass="48122">MPNSLNGWIVIFVLLVSFLVSFRNRKGSSADQRGRPFDPPFSLDPLSPVLLQRNDDGAAVDDEDPALGLQYDFYRNTCPAAEEIVRSSMSRIYSQHPDVAPAFLRLLFHDCFIRVPPPSPPPPPPPPPSSFLLCGVPRLGADCHWVWVIFSSQGCDASVLLDDSHGNRSHPTERQAIPNRTLKGFDRIDTIKQELEDHCPGVVSCADVLVLATREGILLAGGPFYPLFTGRRDSIQSYYADAMAEIPKPDDNVFRTLHLFGLRGFDERETVSLLGGHNIGKIGCEFILERLHNFLGTGQPDPTISADFLSEMRRNCGDSQTSSNSSSGSPLLMESTSLTKSDLGLTYFPQLATSISSGSSFDTHYYQSLLRGRGLLYADQQLMADERTASVVRAYASDDGSAFRLDFARAMMKMSSLGILSGSDGQIRKNCSFVANVN</sequence>
<evidence type="ECO:0000313" key="18">
    <source>
        <dbReference type="EMBL" id="KAL3734059.1"/>
    </source>
</evidence>
<proteinExistence type="inferred from homology"/>
<evidence type="ECO:0000256" key="16">
    <source>
        <dbReference type="SAM" id="Phobius"/>
    </source>
</evidence>
<comment type="caution">
    <text evidence="18">The sequence shown here is derived from an EMBL/GenBank/DDBJ whole genome shotgun (WGS) entry which is preliminary data.</text>
</comment>
<evidence type="ECO:0000256" key="12">
    <source>
        <dbReference type="PIRSR" id="PIRSR600823-3"/>
    </source>
</evidence>
<keyword evidence="16" id="KW-1133">Transmembrane helix</keyword>
<evidence type="ECO:0000256" key="1">
    <source>
        <dbReference type="ARBA" id="ARBA00000189"/>
    </source>
</evidence>
<dbReference type="GO" id="GO:0046872">
    <property type="term" value="F:metal ion binding"/>
    <property type="evidence" value="ECO:0007669"/>
    <property type="project" value="UniProtKB-KW"/>
</dbReference>
<feature type="binding site" evidence="11">
    <location>
        <position position="247"/>
    </location>
    <ligand>
        <name>substrate</name>
    </ligand>
</feature>
<keyword evidence="16" id="KW-0812">Transmembrane</keyword>
<dbReference type="SUPFAM" id="SSF48113">
    <property type="entry name" value="Heme-dependent peroxidases"/>
    <property type="match status" value="1"/>
</dbReference>
<evidence type="ECO:0000256" key="15">
    <source>
        <dbReference type="RuleBase" id="RU004241"/>
    </source>
</evidence>
<comment type="cofactor">
    <cofactor evidence="12">
        <name>heme b</name>
        <dbReference type="ChEBI" id="CHEBI:60344"/>
    </cofactor>
    <text evidence="12">Binds 1 heme b (iron(II)-protoporphyrin IX) group per subunit.</text>
</comment>
<dbReference type="InterPro" id="IPR002016">
    <property type="entry name" value="Haem_peroxidase"/>
</dbReference>
<dbReference type="Proteomes" id="UP001634007">
    <property type="component" value="Unassembled WGS sequence"/>
</dbReference>
<protein>
    <recommendedName>
        <fullName evidence="3">peroxidase</fullName>
        <ecNumber evidence="3">1.11.1.7</ecNumber>
    </recommendedName>
</protein>
<feature type="active site" description="Proton acceptor" evidence="10">
    <location>
        <position position="109"/>
    </location>
</feature>
<keyword evidence="6 12" id="KW-0479">Metal-binding</keyword>
<evidence type="ECO:0000256" key="6">
    <source>
        <dbReference type="ARBA" id="ARBA00022723"/>
    </source>
</evidence>
<reference evidence="18 19" key="1">
    <citation type="submission" date="2024-11" db="EMBL/GenBank/DDBJ databases">
        <title>Chromosome-level genome assembly of Eucalyptus globulus Labill. provides insights into its genome evolution.</title>
        <authorList>
            <person name="Li X."/>
        </authorList>
    </citation>
    <scope>NUCLEOTIDE SEQUENCE [LARGE SCALE GENOMIC DNA]</scope>
    <source>
        <strain evidence="18">CL2024</strain>
        <tissue evidence="18">Fresh tender leaves</tissue>
    </source>
</reference>
<feature type="disulfide bond" evidence="14">
    <location>
        <begin position="78"/>
        <end position="199"/>
    </location>
</feature>
<dbReference type="Pfam" id="PF00141">
    <property type="entry name" value="peroxidase"/>
    <property type="match status" value="1"/>
</dbReference>
<comment type="similarity">
    <text evidence="15">Belongs to the peroxidase family.</text>
</comment>
<dbReference type="Gene3D" id="1.10.420.10">
    <property type="entry name" value="Peroxidase, domain 2"/>
    <property type="match status" value="1"/>
</dbReference>
<dbReference type="PANTHER" id="PTHR31517:SF80">
    <property type="entry name" value="PEROXIDASE"/>
    <property type="match status" value="1"/>
</dbReference>
<keyword evidence="9 14" id="KW-1015">Disulfide bond</keyword>
<dbReference type="PANTHER" id="PTHR31517">
    <property type="match status" value="1"/>
</dbReference>
<dbReference type="GO" id="GO:0140825">
    <property type="term" value="F:lactoperoxidase activity"/>
    <property type="evidence" value="ECO:0007669"/>
    <property type="project" value="UniProtKB-EC"/>
</dbReference>
<dbReference type="EMBL" id="JBJKBG010000006">
    <property type="protein sequence ID" value="KAL3734059.1"/>
    <property type="molecule type" value="Genomic_DNA"/>
</dbReference>
<keyword evidence="5" id="KW-0349">Heme</keyword>
<feature type="site" description="Transition state stabilizer" evidence="13">
    <location>
        <position position="105"/>
    </location>
</feature>
<dbReference type="InterPro" id="IPR010255">
    <property type="entry name" value="Haem_peroxidase_sf"/>
</dbReference>
<evidence type="ECO:0000256" key="5">
    <source>
        <dbReference type="ARBA" id="ARBA00022617"/>
    </source>
</evidence>
<dbReference type="EC" id="1.11.1.7" evidence="3"/>
<feature type="domain" description="Plant heme peroxidase family profile" evidence="17">
    <location>
        <begin position="68"/>
        <end position="435"/>
    </location>
</feature>
<comment type="cofactor">
    <cofactor evidence="12">
        <name>Ca(2+)</name>
        <dbReference type="ChEBI" id="CHEBI:29108"/>
    </cofactor>
    <text evidence="12">Binds 2 calcium ions per subunit.</text>
</comment>
<keyword evidence="16" id="KW-0472">Membrane</keyword>
<gene>
    <name evidence="18" type="ORF">ACJRO7_023415</name>
</gene>
<evidence type="ECO:0000256" key="2">
    <source>
        <dbReference type="ARBA" id="ARBA00002322"/>
    </source>
</evidence>
<evidence type="ECO:0000256" key="11">
    <source>
        <dbReference type="PIRSR" id="PIRSR600823-2"/>
    </source>
</evidence>
<evidence type="ECO:0000313" key="19">
    <source>
        <dbReference type="Proteomes" id="UP001634007"/>
    </source>
</evidence>
<dbReference type="InterPro" id="IPR033905">
    <property type="entry name" value="Secretory_peroxidase"/>
</dbReference>
<keyword evidence="19" id="KW-1185">Reference proteome</keyword>
<evidence type="ECO:0000256" key="4">
    <source>
        <dbReference type="ARBA" id="ARBA00022559"/>
    </source>
</evidence>
<evidence type="ECO:0000256" key="14">
    <source>
        <dbReference type="PIRSR" id="PIRSR600823-5"/>
    </source>
</evidence>
<dbReference type="PROSITE" id="PS00436">
    <property type="entry name" value="PEROXIDASE_2"/>
    <property type="match status" value="1"/>
</dbReference>
<keyword evidence="12" id="KW-0106">Calcium</keyword>
<dbReference type="InterPro" id="IPR019794">
    <property type="entry name" value="Peroxidases_AS"/>
</dbReference>
<feature type="binding site" evidence="12">
    <location>
        <position position="342"/>
    </location>
    <ligand>
        <name>Ca(2+)</name>
        <dbReference type="ChEBI" id="CHEBI:29108"/>
        <label>2</label>
    </ligand>
</feature>
<keyword evidence="7" id="KW-0560">Oxidoreductase</keyword>
<keyword evidence="8 12" id="KW-0408">Iron</keyword>
<organism evidence="18 19">
    <name type="scientific">Eucalyptus globulus</name>
    <name type="common">Tasmanian blue gum</name>
    <dbReference type="NCBI Taxonomy" id="34317"/>
    <lineage>
        <taxon>Eukaryota</taxon>
        <taxon>Viridiplantae</taxon>
        <taxon>Streptophyta</taxon>
        <taxon>Embryophyta</taxon>
        <taxon>Tracheophyta</taxon>
        <taxon>Spermatophyta</taxon>
        <taxon>Magnoliopsida</taxon>
        <taxon>eudicotyledons</taxon>
        <taxon>Gunneridae</taxon>
        <taxon>Pentapetalae</taxon>
        <taxon>rosids</taxon>
        <taxon>malvids</taxon>
        <taxon>Myrtales</taxon>
        <taxon>Myrtaceae</taxon>
        <taxon>Myrtoideae</taxon>
        <taxon>Eucalypteae</taxon>
        <taxon>Eucalyptus</taxon>
    </lineage>
</organism>
<keyword evidence="4" id="KW-0575">Peroxidase</keyword>
<evidence type="ECO:0000259" key="17">
    <source>
        <dbReference type="PROSITE" id="PS50873"/>
    </source>
</evidence>
<feature type="binding site" description="axial binding residue" evidence="12">
    <location>
        <position position="277"/>
    </location>
    <ligand>
        <name>heme b</name>
        <dbReference type="ChEBI" id="CHEBI:60344"/>
    </ligand>
    <ligandPart>
        <name>Fe</name>
        <dbReference type="ChEBI" id="CHEBI:18248"/>
    </ligandPart>
</feature>
<name>A0ABD3K1U7_EUCGL</name>
<dbReference type="InterPro" id="IPR000823">
    <property type="entry name" value="Peroxidase_pln"/>
</dbReference>
<feature type="binding site" evidence="12">
    <location>
        <position position="154"/>
    </location>
    <ligand>
        <name>Ca(2+)</name>
        <dbReference type="ChEBI" id="CHEBI:29108"/>
        <label>1</label>
    </ligand>
</feature>
<feature type="disulfide bond" evidence="14">
    <location>
        <begin position="284"/>
        <end position="316"/>
    </location>
</feature>
<feature type="binding site" evidence="12">
    <location>
        <position position="110"/>
    </location>
    <ligand>
        <name>Ca(2+)</name>
        <dbReference type="ChEBI" id="CHEBI:29108"/>
        <label>1</label>
    </ligand>
</feature>
<dbReference type="AlphaFoldDB" id="A0ABD3K1U7"/>
<evidence type="ECO:0000256" key="8">
    <source>
        <dbReference type="ARBA" id="ARBA00023004"/>
    </source>
</evidence>
<comment type="catalytic activity">
    <reaction evidence="1">
        <text>2 a phenolic donor + H2O2 = 2 a phenolic radical donor + 2 H2O</text>
        <dbReference type="Rhea" id="RHEA:56136"/>
        <dbReference type="ChEBI" id="CHEBI:15377"/>
        <dbReference type="ChEBI" id="CHEBI:16240"/>
        <dbReference type="ChEBI" id="CHEBI:139520"/>
        <dbReference type="ChEBI" id="CHEBI:139521"/>
        <dbReference type="EC" id="1.11.1.7"/>
    </reaction>
</comment>
<evidence type="ECO:0000256" key="10">
    <source>
        <dbReference type="PIRSR" id="PIRSR600823-1"/>
    </source>
</evidence>
<feature type="binding site" evidence="12">
    <location>
        <position position="173"/>
    </location>
    <ligand>
        <name>Ca(2+)</name>
        <dbReference type="ChEBI" id="CHEBI:29108"/>
        <label>1</label>
    </ligand>
</feature>
<evidence type="ECO:0000256" key="3">
    <source>
        <dbReference type="ARBA" id="ARBA00012313"/>
    </source>
</evidence>
<feature type="binding site" evidence="12">
    <location>
        <position position="158"/>
    </location>
    <ligand>
        <name>Ca(2+)</name>
        <dbReference type="ChEBI" id="CHEBI:29108"/>
        <label>1</label>
    </ligand>
</feature>
<feature type="binding site" evidence="12">
    <location>
        <position position="362"/>
    </location>
    <ligand>
        <name>Ca(2+)</name>
        <dbReference type="ChEBI" id="CHEBI:29108"/>
        <label>2</label>
    </ligand>
</feature>
<feature type="binding site" evidence="12">
    <location>
        <position position="156"/>
    </location>
    <ligand>
        <name>Ca(2+)</name>
        <dbReference type="ChEBI" id="CHEBI:29108"/>
        <label>1</label>
    </ligand>
</feature>
<evidence type="ECO:0000256" key="7">
    <source>
        <dbReference type="ARBA" id="ARBA00023002"/>
    </source>
</evidence>
<dbReference type="CDD" id="cd00693">
    <property type="entry name" value="secretory_peroxidase"/>
    <property type="match status" value="1"/>
</dbReference>
<dbReference type="PRINTS" id="PR00458">
    <property type="entry name" value="PEROXIDASE"/>
</dbReference>
<accession>A0ABD3K1U7</accession>
<feature type="disulfide bond" evidence="14">
    <location>
        <begin position="205"/>
        <end position="431"/>
    </location>
</feature>